<accession>A0A371R622</accession>
<keyword evidence="1" id="KW-0472">Membrane</keyword>
<dbReference type="EMBL" id="NMUF01000005">
    <property type="protein sequence ID" value="RFA99516.1"/>
    <property type="molecule type" value="Genomic_DNA"/>
</dbReference>
<name>A0A371R622_9CREN</name>
<evidence type="ECO:0000313" key="2">
    <source>
        <dbReference type="EMBL" id="RFA99516.1"/>
    </source>
</evidence>
<sequence>MENLIPLLYGFLAGVTVLIGAVAMYKAREKLKPGHLGVLQAIAGGILAYLALETGHGAAEYVESLAKPETFPDFVTASIITTAAYVITFLALAKGERLGLRAGMSPTYATALVIALALGVHNIGEGFAIAASLLAGAMASAVLFTMGFAIHNATEGFAIVGPLLGDRNARPSLTYITGLSMLAGLPVIPGVAVYYAGFNNALFIAVLNTVANASIVYALLHVNLNALSKLGGLTSYKFWASLTAGVAIAFSTESILLFALPE</sequence>
<keyword evidence="1" id="KW-1133">Transmembrane helix</keyword>
<feature type="transmembrane region" description="Helical" evidence="1">
    <location>
        <begin position="74"/>
        <end position="93"/>
    </location>
</feature>
<evidence type="ECO:0000256" key="1">
    <source>
        <dbReference type="SAM" id="Phobius"/>
    </source>
</evidence>
<protein>
    <submittedName>
        <fullName evidence="2">ZIP family metal transporter</fullName>
    </submittedName>
</protein>
<proteinExistence type="predicted"/>
<feature type="transmembrane region" description="Helical" evidence="1">
    <location>
        <begin position="172"/>
        <end position="196"/>
    </location>
</feature>
<dbReference type="AlphaFoldDB" id="A0A371R622"/>
<comment type="caution">
    <text evidence="2">The sequence shown here is derived from an EMBL/GenBank/DDBJ whole genome shotgun (WGS) entry which is preliminary data.</text>
</comment>
<dbReference type="Proteomes" id="UP000256877">
    <property type="component" value="Unassembled WGS sequence"/>
</dbReference>
<reference evidence="2 3" key="1">
    <citation type="submission" date="2017-07" db="EMBL/GenBank/DDBJ databases">
        <title>Draft genome sequence of aerobic hyperthermophilic archaea, Pyrobaculum aerophilum YKB31 and YKB32.</title>
        <authorList>
            <person name="Mochizuki T."/>
            <person name="Berliner A.J."/>
            <person name="Yoshida-Takashima Y."/>
            <person name="Takaki Y."/>
            <person name="Nunoura T."/>
            <person name="Takai K."/>
        </authorList>
    </citation>
    <scope>NUCLEOTIDE SEQUENCE [LARGE SCALE GENOMIC DNA]</scope>
    <source>
        <strain evidence="2 3">YKB32</strain>
    </source>
</reference>
<feature type="transmembrane region" description="Helical" evidence="1">
    <location>
        <begin position="202"/>
        <end position="226"/>
    </location>
</feature>
<organism evidence="2 3">
    <name type="scientific">Pyrobaculum aerophilum</name>
    <dbReference type="NCBI Taxonomy" id="13773"/>
    <lineage>
        <taxon>Archaea</taxon>
        <taxon>Thermoproteota</taxon>
        <taxon>Thermoprotei</taxon>
        <taxon>Thermoproteales</taxon>
        <taxon>Thermoproteaceae</taxon>
        <taxon>Pyrobaculum</taxon>
    </lineage>
</organism>
<gene>
    <name evidence="2" type="ORF">CGL52_02990</name>
</gene>
<dbReference type="OrthoDB" id="11839at2157"/>
<feature type="transmembrane region" description="Helical" evidence="1">
    <location>
        <begin position="238"/>
        <end position="260"/>
    </location>
</feature>
<evidence type="ECO:0000313" key="3">
    <source>
        <dbReference type="Proteomes" id="UP000256877"/>
    </source>
</evidence>
<keyword evidence="1" id="KW-0812">Transmembrane</keyword>
<feature type="transmembrane region" description="Helical" evidence="1">
    <location>
        <begin position="129"/>
        <end position="151"/>
    </location>
</feature>
<feature type="transmembrane region" description="Helical" evidence="1">
    <location>
        <begin position="105"/>
        <end position="123"/>
    </location>
</feature>
<feature type="transmembrane region" description="Helical" evidence="1">
    <location>
        <begin position="6"/>
        <end position="25"/>
    </location>
</feature>
<dbReference type="RefSeq" id="WP_116430413.1">
    <property type="nucleotide sequence ID" value="NZ_NMUF01000005.1"/>
</dbReference>
<feature type="transmembrane region" description="Helical" evidence="1">
    <location>
        <begin position="37"/>
        <end position="54"/>
    </location>
</feature>